<dbReference type="RefSeq" id="XP_049260723.1">
    <property type="nucleotide sequence ID" value="XM_049410126.1"/>
</dbReference>
<feature type="region of interest" description="Disordered" evidence="1">
    <location>
        <begin position="237"/>
        <end position="256"/>
    </location>
</feature>
<feature type="region of interest" description="Disordered" evidence="1">
    <location>
        <begin position="276"/>
        <end position="329"/>
    </location>
</feature>
<comment type="caution">
    <text evidence="2">The sequence shown here is derived from an EMBL/GenBank/DDBJ whole genome shotgun (WGS) entry which is preliminary data.</text>
</comment>
<gene>
    <name evidence="2" type="ORF">J8A68_005999</name>
</gene>
<accession>A0A8J5QDJ3</accession>
<evidence type="ECO:0008006" key="4">
    <source>
        <dbReference type="Google" id="ProtNLM"/>
    </source>
</evidence>
<organism evidence="2 3">
    <name type="scientific">[Candida] subhashii</name>
    <dbReference type="NCBI Taxonomy" id="561895"/>
    <lineage>
        <taxon>Eukaryota</taxon>
        <taxon>Fungi</taxon>
        <taxon>Dikarya</taxon>
        <taxon>Ascomycota</taxon>
        <taxon>Saccharomycotina</taxon>
        <taxon>Pichiomycetes</taxon>
        <taxon>Debaryomycetaceae</taxon>
        <taxon>Spathaspora</taxon>
    </lineage>
</organism>
<dbReference type="InterPro" id="IPR035179">
    <property type="entry name" value="DUF5314"/>
</dbReference>
<dbReference type="Proteomes" id="UP000694255">
    <property type="component" value="Unassembled WGS sequence"/>
</dbReference>
<proteinExistence type="predicted"/>
<evidence type="ECO:0000313" key="3">
    <source>
        <dbReference type="Proteomes" id="UP000694255"/>
    </source>
</evidence>
<reference evidence="2 3" key="1">
    <citation type="journal article" date="2021" name="DNA Res.">
        <title>Genome analysis of Candida subhashii reveals its hybrid nature and dual mitochondrial genome conformations.</title>
        <authorList>
            <person name="Mixao V."/>
            <person name="Hegedusova E."/>
            <person name="Saus E."/>
            <person name="Pryszcz L.P."/>
            <person name="Cillingova A."/>
            <person name="Nosek J."/>
            <person name="Gabaldon T."/>
        </authorList>
    </citation>
    <scope>NUCLEOTIDE SEQUENCE [LARGE SCALE GENOMIC DNA]</scope>
    <source>
        <strain evidence="2 3">CBS 10753</strain>
    </source>
</reference>
<dbReference type="AlphaFoldDB" id="A0A8J5QDJ3"/>
<evidence type="ECO:0000313" key="2">
    <source>
        <dbReference type="EMBL" id="KAG7660489.1"/>
    </source>
</evidence>
<dbReference type="OrthoDB" id="8064718at2759"/>
<keyword evidence="3" id="KW-1185">Reference proteome</keyword>
<dbReference type="EMBL" id="JAGSYN010000286">
    <property type="protein sequence ID" value="KAG7660489.1"/>
    <property type="molecule type" value="Genomic_DNA"/>
</dbReference>
<feature type="compositionally biased region" description="Polar residues" evidence="1">
    <location>
        <begin position="311"/>
        <end position="329"/>
    </location>
</feature>
<sequence>MGDNLSTQAFNDYASREPNLQQVMSNLTAHITPYVLKNKYNYHRWFIRFEELCVLYGPGFAEWLAATGPNAAANPRNALYNICLKRALEVCVSPEIRARFQFNQETGRAMLQKIKTYYGTMTEEETMKYMVYMWEHLSKDMNQGDRYNYFDDFLDEFRKGNVDRQRAIGYFCLSNKPQLIREYFMQHSTVEPINVRIFSEDLDFNIAMIPDPDPTRSAPPAVSAPAVVNAVTNPPSGTSLKLLNQPPHNPSASPEQRVWEIRCRNCQGLGHWSAHCSSPKRVGPPFELQPVIRPTDTSSTDSSSRKRPLPASSSNENSSQTEPTSPEAN</sequence>
<name>A0A8J5QDJ3_9ASCO</name>
<dbReference type="GeneID" id="73472798"/>
<dbReference type="Pfam" id="PF17241">
    <property type="entry name" value="Retrotran_gag_4"/>
    <property type="match status" value="1"/>
</dbReference>
<protein>
    <recommendedName>
        <fullName evidence="4">CCHC-type domain-containing protein</fullName>
    </recommendedName>
</protein>
<evidence type="ECO:0000256" key="1">
    <source>
        <dbReference type="SAM" id="MobiDB-lite"/>
    </source>
</evidence>